<dbReference type="PANTHER" id="PTHR30576">
    <property type="entry name" value="COLANIC BIOSYNTHESIS UDP-GLUCOSE LIPID CARRIER TRANSFERASE"/>
    <property type="match status" value="1"/>
</dbReference>
<keyword evidence="6" id="KW-1185">Reference proteome</keyword>
<keyword evidence="5" id="KW-0808">Transferase</keyword>
<feature type="domain" description="Bacterial sugar transferase" evidence="4">
    <location>
        <begin position="40"/>
        <end position="224"/>
    </location>
</feature>
<dbReference type="Pfam" id="PF02397">
    <property type="entry name" value="Bac_transf"/>
    <property type="match status" value="1"/>
</dbReference>
<accession>A0A2T0SW78</accession>
<dbReference type="RefSeq" id="WP_106138388.1">
    <property type="nucleotide sequence ID" value="NZ_PVTE01000010.1"/>
</dbReference>
<organism evidence="5 6">
    <name type="scientific">Spirosoma oryzae</name>
    <dbReference type="NCBI Taxonomy" id="1469603"/>
    <lineage>
        <taxon>Bacteria</taxon>
        <taxon>Pseudomonadati</taxon>
        <taxon>Bacteroidota</taxon>
        <taxon>Cytophagia</taxon>
        <taxon>Cytophagales</taxon>
        <taxon>Cytophagaceae</taxon>
        <taxon>Spirosoma</taxon>
    </lineage>
</organism>
<evidence type="ECO:0000256" key="2">
    <source>
        <dbReference type="SAM" id="MobiDB-lite"/>
    </source>
</evidence>
<feature type="transmembrane region" description="Helical" evidence="3">
    <location>
        <begin position="45"/>
        <end position="67"/>
    </location>
</feature>
<dbReference type="InterPro" id="IPR003362">
    <property type="entry name" value="Bact_transf"/>
</dbReference>
<evidence type="ECO:0000256" key="3">
    <source>
        <dbReference type="SAM" id="Phobius"/>
    </source>
</evidence>
<comment type="similarity">
    <text evidence="1">Belongs to the bacterial sugar transferase family.</text>
</comment>
<proteinExistence type="inferred from homology"/>
<evidence type="ECO:0000256" key="1">
    <source>
        <dbReference type="ARBA" id="ARBA00006464"/>
    </source>
</evidence>
<evidence type="ECO:0000313" key="6">
    <source>
        <dbReference type="Proteomes" id="UP000238375"/>
    </source>
</evidence>
<dbReference type="EMBL" id="PVTE01000010">
    <property type="protein sequence ID" value="PRY37668.1"/>
    <property type="molecule type" value="Genomic_DNA"/>
</dbReference>
<dbReference type="AlphaFoldDB" id="A0A2T0SW78"/>
<dbReference type="Proteomes" id="UP000238375">
    <property type="component" value="Unassembled WGS sequence"/>
</dbReference>
<dbReference type="PANTHER" id="PTHR30576:SF0">
    <property type="entry name" value="UNDECAPRENYL-PHOSPHATE N-ACETYLGALACTOSAMINYL 1-PHOSPHATE TRANSFERASE-RELATED"/>
    <property type="match status" value="1"/>
</dbReference>
<dbReference type="GO" id="GO:0016780">
    <property type="term" value="F:phosphotransferase activity, for other substituted phosphate groups"/>
    <property type="evidence" value="ECO:0007669"/>
    <property type="project" value="TreeGrafter"/>
</dbReference>
<dbReference type="OrthoDB" id="9774190at2"/>
<evidence type="ECO:0000259" key="4">
    <source>
        <dbReference type="Pfam" id="PF02397"/>
    </source>
</evidence>
<sequence length="231" mass="26427">MSTTYTHLSKQTQKERGDVLTSSHKKTRILSRSDLRNLEKRAFDLAIAGIVSVTVLVWLIPLIGLLIKLSSRGPILFVQMRTGRDGKPFRCFKFRTMTHAPNAEFKQVTANDVRVTRLGHMLRRSNLDEMPQFLNVLLGQMSVVGPRPHPLPLDAKYWHSMPGYKDRYAVRPGITGLAQARGARGETDVLYKMQGRVRYDHLYIRRQSSRLDVKICWWTVKAALNGNKNAR</sequence>
<feature type="region of interest" description="Disordered" evidence="2">
    <location>
        <begin position="1"/>
        <end position="23"/>
    </location>
</feature>
<keyword evidence="3" id="KW-0472">Membrane</keyword>
<keyword evidence="3" id="KW-0812">Transmembrane</keyword>
<protein>
    <submittedName>
        <fullName evidence="5">Putative colanic acid biosynthesis UDP-glucose lipid carrier transferase</fullName>
    </submittedName>
</protein>
<evidence type="ECO:0000313" key="5">
    <source>
        <dbReference type="EMBL" id="PRY37668.1"/>
    </source>
</evidence>
<reference evidence="5 6" key="1">
    <citation type="submission" date="2018-03" db="EMBL/GenBank/DDBJ databases">
        <title>Genomic Encyclopedia of Archaeal and Bacterial Type Strains, Phase II (KMG-II): from individual species to whole genera.</title>
        <authorList>
            <person name="Goeker M."/>
        </authorList>
    </citation>
    <scope>NUCLEOTIDE SEQUENCE [LARGE SCALE GENOMIC DNA]</scope>
    <source>
        <strain evidence="5 6">DSM 28354</strain>
    </source>
</reference>
<feature type="compositionally biased region" description="Polar residues" evidence="2">
    <location>
        <begin position="1"/>
        <end position="11"/>
    </location>
</feature>
<name>A0A2T0SW78_9BACT</name>
<keyword evidence="3" id="KW-1133">Transmembrane helix</keyword>
<comment type="caution">
    <text evidence="5">The sequence shown here is derived from an EMBL/GenBank/DDBJ whole genome shotgun (WGS) entry which is preliminary data.</text>
</comment>
<gene>
    <name evidence="5" type="ORF">CLV58_110138</name>
</gene>